<proteinExistence type="predicted"/>
<sequence>MAKNFSVGFLIFKIKLYRMFFYWMESILGNRDKRDPWVEVYFNQALQNIQADRRPVALLNLNMTLHLNPLHFWALIMRARLHTSENKKRLGLQDYLQACKTFPSRFFANDLQAELLDCYQGNDFESRPVALSDQILCARNLIDSTDIESQDFQTAAGDLFAEKVDPLVTDESDWEGSLELSDDEKEKFRHMGRITQEEIDATDWNQVAQKLLF</sequence>
<accession>A0A7T0C1Z6</accession>
<reference evidence="2" key="1">
    <citation type="submission" date="2020-02" db="EMBL/GenBank/DDBJ databases">
        <title>Genomic and physiological characterization of two novel Nitrospinaceae genera.</title>
        <authorList>
            <person name="Mueller A.J."/>
            <person name="Jung M.-Y."/>
            <person name="Strachan C.R."/>
            <person name="Herbold C.W."/>
            <person name="Kirkegaard R.H."/>
            <person name="Daims H."/>
        </authorList>
    </citation>
    <scope>NUCLEOTIDE SEQUENCE [LARGE SCALE GENOMIC DNA]</scope>
</reference>
<dbReference type="Gene3D" id="1.25.40.10">
    <property type="entry name" value="Tetratricopeptide repeat domain"/>
    <property type="match status" value="1"/>
</dbReference>
<dbReference type="EMBL" id="CP048620">
    <property type="protein sequence ID" value="QPJ65072.1"/>
    <property type="molecule type" value="Genomic_DNA"/>
</dbReference>
<gene>
    <name evidence="1" type="ORF">G3M78_06590</name>
</gene>
<dbReference type="AlphaFoldDB" id="A0A7T0C1Z6"/>
<evidence type="ECO:0000313" key="1">
    <source>
        <dbReference type="EMBL" id="QPJ65072.1"/>
    </source>
</evidence>
<evidence type="ECO:0000313" key="2">
    <source>
        <dbReference type="Proteomes" id="UP000594464"/>
    </source>
</evidence>
<organism evidence="1 2">
    <name type="scientific">Candidatus Nitrohelix vancouverensis</name>
    <dbReference type="NCBI Taxonomy" id="2705534"/>
    <lineage>
        <taxon>Bacteria</taxon>
        <taxon>Pseudomonadati</taxon>
        <taxon>Nitrospinota/Tectimicrobiota group</taxon>
        <taxon>Nitrospinota</taxon>
        <taxon>Nitrospinia</taxon>
        <taxon>Nitrospinales</taxon>
        <taxon>Nitrospinaceae</taxon>
        <taxon>Candidatus Nitrohelix</taxon>
    </lineage>
</organism>
<dbReference type="Proteomes" id="UP000594464">
    <property type="component" value="Chromosome"/>
</dbReference>
<dbReference type="InterPro" id="IPR011990">
    <property type="entry name" value="TPR-like_helical_dom_sf"/>
</dbReference>
<dbReference type="KEGG" id="nva:G3M78_06590"/>
<dbReference type="SUPFAM" id="SSF48452">
    <property type="entry name" value="TPR-like"/>
    <property type="match status" value="1"/>
</dbReference>
<protein>
    <submittedName>
        <fullName evidence="1">Uncharacterized protein</fullName>
    </submittedName>
</protein>
<name>A0A7T0C1Z6_9BACT</name>